<protein>
    <submittedName>
        <fullName evidence="5">Sulfotransferase</fullName>
    </submittedName>
</protein>
<proteinExistence type="predicted"/>
<evidence type="ECO:0000313" key="5">
    <source>
        <dbReference type="EMBL" id="GAA3898953.1"/>
    </source>
</evidence>
<feature type="repeat" description="TPR" evidence="4">
    <location>
        <begin position="137"/>
        <end position="170"/>
    </location>
</feature>
<dbReference type="EMBL" id="BAABBM010000001">
    <property type="protein sequence ID" value="GAA3898953.1"/>
    <property type="molecule type" value="Genomic_DNA"/>
</dbReference>
<keyword evidence="1" id="KW-0808">Transferase</keyword>
<dbReference type="Gene3D" id="1.25.40.10">
    <property type="entry name" value="Tetratricopeptide repeat domain"/>
    <property type="match status" value="2"/>
</dbReference>
<dbReference type="PANTHER" id="PTHR12788:SF10">
    <property type="entry name" value="PROTEIN-TYROSINE SULFOTRANSFERASE"/>
    <property type="match status" value="1"/>
</dbReference>
<dbReference type="InterPro" id="IPR011990">
    <property type="entry name" value="TPR-like_helical_dom_sf"/>
</dbReference>
<dbReference type="InterPro" id="IPR013105">
    <property type="entry name" value="TPR_2"/>
</dbReference>
<dbReference type="InterPro" id="IPR019734">
    <property type="entry name" value="TPR_rpt"/>
</dbReference>
<dbReference type="SUPFAM" id="SSF52540">
    <property type="entry name" value="P-loop containing nucleoside triphosphate hydrolases"/>
    <property type="match status" value="1"/>
</dbReference>
<reference evidence="6" key="1">
    <citation type="journal article" date="2019" name="Int. J. Syst. Evol. Microbiol.">
        <title>The Global Catalogue of Microorganisms (GCM) 10K type strain sequencing project: providing services to taxonomists for standard genome sequencing and annotation.</title>
        <authorList>
            <consortium name="The Broad Institute Genomics Platform"/>
            <consortium name="The Broad Institute Genome Sequencing Center for Infectious Disease"/>
            <person name="Wu L."/>
            <person name="Ma J."/>
        </authorList>
    </citation>
    <scope>NUCLEOTIDE SEQUENCE [LARGE SCALE GENOMIC DNA]</scope>
    <source>
        <strain evidence="6">JCM 17543</strain>
    </source>
</reference>
<dbReference type="RefSeq" id="WP_344699284.1">
    <property type="nucleotide sequence ID" value="NZ_BAABBM010000001.1"/>
</dbReference>
<dbReference type="Proteomes" id="UP001500827">
    <property type="component" value="Unassembled WGS sequence"/>
</dbReference>
<evidence type="ECO:0000313" key="6">
    <source>
        <dbReference type="Proteomes" id="UP001500827"/>
    </source>
</evidence>
<evidence type="ECO:0000256" key="1">
    <source>
        <dbReference type="ARBA" id="ARBA00022679"/>
    </source>
</evidence>
<dbReference type="PROSITE" id="PS50005">
    <property type="entry name" value="TPR"/>
    <property type="match status" value="1"/>
</dbReference>
<keyword evidence="2" id="KW-0677">Repeat</keyword>
<keyword evidence="3 4" id="KW-0802">TPR repeat</keyword>
<keyword evidence="6" id="KW-1185">Reference proteome</keyword>
<dbReference type="Pfam" id="PF13432">
    <property type="entry name" value="TPR_16"/>
    <property type="match status" value="1"/>
</dbReference>
<dbReference type="InterPro" id="IPR027417">
    <property type="entry name" value="P-loop_NTPase"/>
</dbReference>
<name>A0ABP7LGH9_9SPHN</name>
<sequence length="554" mass="61401">MQPRLAEAVTAFQQGRLDRARELANLELKQNPDSAKTHHLLGLIECRAGRLTEGAEWLRRAVDAEPANVAFRVMLVRALIDSGKVDQALSVAAPPSGIDQSTLPLWHARAEAADSAGRREVAASAWRCVCALQPSDWRVWINLGRDLLALNRLDEAEEAYSRAVSLAPRNPDVIRQLGLVFERANKNAQLGELLDNAIASGVPRERLADILAVRELRSGRRSEAGKLLSAADPKEDPVRWHRLAARIADDQGDATQAFAAASAMNQALAHRDSWVARAAEYRSNLSRSTQSITPQWAETLPQFPSETRPLAFIVGFPRSGTTLLDTFLMGHPDIVVLEEKGLIAAAADEVGPPESLDSADPNALRHARENYLARLDDLTGRASCLVIDKAPLNMLHAPVIHLFFGGAPIMFVRRHPCDTVLSCFMQSFTPNLSTANFLDVRDAADFYDLTMRFWEACRSVLPLNVHTISYEELVADPERQLRAAVDFLNLPWDDRLLDHRQTAADRGPVANTSYEQIVQPLNASAVGRWRRYETQLEPVLPLLLEWASRLGYPT</sequence>
<gene>
    <name evidence="5" type="ORF">GCM10022276_17340</name>
</gene>
<dbReference type="PANTHER" id="PTHR12788">
    <property type="entry name" value="PROTEIN-TYROSINE SULFOTRANSFERASE 2"/>
    <property type="match status" value="1"/>
</dbReference>
<evidence type="ECO:0000256" key="3">
    <source>
        <dbReference type="ARBA" id="ARBA00022803"/>
    </source>
</evidence>
<comment type="caution">
    <text evidence="5">The sequence shown here is derived from an EMBL/GenBank/DDBJ whole genome shotgun (WGS) entry which is preliminary data.</text>
</comment>
<dbReference type="Pfam" id="PF13469">
    <property type="entry name" value="Sulfotransfer_3"/>
    <property type="match status" value="1"/>
</dbReference>
<dbReference type="InterPro" id="IPR026634">
    <property type="entry name" value="TPST-like"/>
</dbReference>
<dbReference type="Pfam" id="PF07719">
    <property type="entry name" value="TPR_2"/>
    <property type="match status" value="1"/>
</dbReference>
<dbReference type="SMART" id="SM00028">
    <property type="entry name" value="TPR"/>
    <property type="match status" value="3"/>
</dbReference>
<organism evidence="5 6">
    <name type="scientific">Sphingomonas limnosediminicola</name>
    <dbReference type="NCBI Taxonomy" id="940133"/>
    <lineage>
        <taxon>Bacteria</taxon>
        <taxon>Pseudomonadati</taxon>
        <taxon>Pseudomonadota</taxon>
        <taxon>Alphaproteobacteria</taxon>
        <taxon>Sphingomonadales</taxon>
        <taxon>Sphingomonadaceae</taxon>
        <taxon>Sphingomonas</taxon>
    </lineage>
</organism>
<accession>A0ABP7LGH9</accession>
<dbReference type="Gene3D" id="3.40.50.300">
    <property type="entry name" value="P-loop containing nucleotide triphosphate hydrolases"/>
    <property type="match status" value="1"/>
</dbReference>
<evidence type="ECO:0000256" key="2">
    <source>
        <dbReference type="ARBA" id="ARBA00022737"/>
    </source>
</evidence>
<dbReference type="SUPFAM" id="SSF48452">
    <property type="entry name" value="TPR-like"/>
    <property type="match status" value="1"/>
</dbReference>
<evidence type="ECO:0000256" key="4">
    <source>
        <dbReference type="PROSITE-ProRule" id="PRU00339"/>
    </source>
</evidence>